<gene>
    <name evidence="8" type="ORF">MKW94_008875</name>
</gene>
<keyword evidence="4 6" id="KW-0804">Transcription</keyword>
<dbReference type="SMART" id="SM01372">
    <property type="entry name" value="E2F_TDP"/>
    <property type="match status" value="2"/>
</dbReference>
<proteinExistence type="inferred from homology"/>
<keyword evidence="6" id="KW-0539">Nucleus</keyword>
<feature type="domain" description="E2F/DP family winged-helix DNA-binding" evidence="7">
    <location>
        <begin position="110"/>
        <end position="193"/>
    </location>
</feature>
<dbReference type="GO" id="GO:0000981">
    <property type="term" value="F:DNA-binding transcription factor activity, RNA polymerase II-specific"/>
    <property type="evidence" value="ECO:0007669"/>
    <property type="project" value="TreeGrafter"/>
</dbReference>
<feature type="non-terminal residue" evidence="8">
    <location>
        <position position="288"/>
    </location>
</feature>
<evidence type="ECO:0000256" key="5">
    <source>
        <dbReference type="ARBA" id="ARBA00023306"/>
    </source>
</evidence>
<feature type="non-terminal residue" evidence="8">
    <location>
        <position position="1"/>
    </location>
</feature>
<comment type="similarity">
    <text evidence="1 6">Belongs to the E2F/DP family.</text>
</comment>
<dbReference type="Pfam" id="PF02319">
    <property type="entry name" value="WHD_E2F_TDP"/>
    <property type="match status" value="2"/>
</dbReference>
<dbReference type="SUPFAM" id="SSF46785">
    <property type="entry name" value="Winged helix' DNA-binding domain"/>
    <property type="match status" value="2"/>
</dbReference>
<keyword evidence="3 6" id="KW-0238">DNA-binding</keyword>
<keyword evidence="2 6" id="KW-0805">Transcription regulation</keyword>
<evidence type="ECO:0000259" key="7">
    <source>
        <dbReference type="SMART" id="SM01372"/>
    </source>
</evidence>
<dbReference type="InterPro" id="IPR015633">
    <property type="entry name" value="E2F"/>
</dbReference>
<dbReference type="PANTHER" id="PTHR12081:SF7">
    <property type="entry name" value="TRANSCRIPTION FACTOR EFL-3"/>
    <property type="match status" value="1"/>
</dbReference>
<dbReference type="Proteomes" id="UP001177140">
    <property type="component" value="Unassembled WGS sequence"/>
</dbReference>
<dbReference type="PANTHER" id="PTHR12081">
    <property type="entry name" value="TRANSCRIPTION FACTOR E2F"/>
    <property type="match status" value="1"/>
</dbReference>
<dbReference type="AlphaFoldDB" id="A0AA41RQ67"/>
<dbReference type="InterPro" id="IPR003316">
    <property type="entry name" value="E2F_WHTH_DNA-bd_dom"/>
</dbReference>
<organism evidence="8 9">
    <name type="scientific">Papaver nudicaule</name>
    <name type="common">Iceland poppy</name>
    <dbReference type="NCBI Taxonomy" id="74823"/>
    <lineage>
        <taxon>Eukaryota</taxon>
        <taxon>Viridiplantae</taxon>
        <taxon>Streptophyta</taxon>
        <taxon>Embryophyta</taxon>
        <taxon>Tracheophyta</taxon>
        <taxon>Spermatophyta</taxon>
        <taxon>Magnoliopsida</taxon>
        <taxon>Ranunculales</taxon>
        <taxon>Papaveraceae</taxon>
        <taxon>Papaveroideae</taxon>
        <taxon>Papaver</taxon>
    </lineage>
</organism>
<evidence type="ECO:0000256" key="3">
    <source>
        <dbReference type="ARBA" id="ARBA00023125"/>
    </source>
</evidence>
<keyword evidence="5" id="KW-0131">Cell cycle</keyword>
<evidence type="ECO:0000256" key="2">
    <source>
        <dbReference type="ARBA" id="ARBA00023015"/>
    </source>
</evidence>
<feature type="domain" description="E2F/DP family winged-helix DNA-binding" evidence="7">
    <location>
        <begin position="1"/>
        <end position="53"/>
    </location>
</feature>
<dbReference type="EMBL" id="JAJJMA010002214">
    <property type="protein sequence ID" value="MCL7021570.1"/>
    <property type="molecule type" value="Genomic_DNA"/>
</dbReference>
<evidence type="ECO:0000256" key="6">
    <source>
        <dbReference type="RuleBase" id="RU003796"/>
    </source>
</evidence>
<evidence type="ECO:0000256" key="4">
    <source>
        <dbReference type="ARBA" id="ARBA00023163"/>
    </source>
</evidence>
<evidence type="ECO:0000313" key="8">
    <source>
        <dbReference type="EMBL" id="MCL7021570.1"/>
    </source>
</evidence>
<reference evidence="8" key="1">
    <citation type="submission" date="2022-03" db="EMBL/GenBank/DDBJ databases">
        <title>A functionally conserved STORR gene fusion in Papaver species that diverged 16.8 million years ago.</title>
        <authorList>
            <person name="Catania T."/>
        </authorList>
    </citation>
    <scope>NUCLEOTIDE SEQUENCE</scope>
    <source>
        <strain evidence="8">S-191538</strain>
    </source>
</reference>
<comment type="subcellular location">
    <subcellularLocation>
        <location evidence="6">Nucleus</location>
    </subcellularLocation>
</comment>
<dbReference type="InterPro" id="IPR036390">
    <property type="entry name" value="WH_DNA-bd_sf"/>
</dbReference>
<name>A0AA41RQ67_PAPNU</name>
<protein>
    <recommendedName>
        <fullName evidence="7">E2F/DP family winged-helix DNA-binding domain-containing protein</fullName>
    </recommendedName>
</protein>
<evidence type="ECO:0000256" key="1">
    <source>
        <dbReference type="ARBA" id="ARBA00010940"/>
    </source>
</evidence>
<accession>A0AA41RQ67</accession>
<evidence type="ECO:0000313" key="9">
    <source>
        <dbReference type="Proteomes" id="UP001177140"/>
    </source>
</evidence>
<dbReference type="FunFam" id="1.10.10.10:FF:000295">
    <property type="entry name" value="E2F transcription factor-like E2FE"/>
    <property type="match status" value="1"/>
</dbReference>
<dbReference type="GO" id="GO:0090575">
    <property type="term" value="C:RNA polymerase II transcription regulator complex"/>
    <property type="evidence" value="ECO:0007669"/>
    <property type="project" value="TreeGrafter"/>
</dbReference>
<dbReference type="InterPro" id="IPR036388">
    <property type="entry name" value="WH-like_DNA-bd_sf"/>
</dbReference>
<keyword evidence="9" id="KW-1185">Reference proteome</keyword>
<dbReference type="Gene3D" id="1.10.10.10">
    <property type="entry name" value="Winged helix-like DNA-binding domain superfamily/Winged helix DNA-binding domain"/>
    <property type="match status" value="2"/>
</dbReference>
<dbReference type="GO" id="GO:0000978">
    <property type="term" value="F:RNA polymerase II cis-regulatory region sequence-specific DNA binding"/>
    <property type="evidence" value="ECO:0007669"/>
    <property type="project" value="InterPro"/>
</dbReference>
<sequence length="288" mass="31755">FFNLYDEDVEIIHLNDAAAKLGVERRRMYDVVNVFESLGVLVKKAKTQYYFKGLGGIADTIKELKVSCDEDGKRTLLDQNTGSCQNPGIPALAACSSFAKCSSSTKKGTRTGKSLRQLSEEFVKLLLYSDGKPVTLDQAARILLTDANNSSETRCKVSKVRRLYDIANVLHSIGLIEKTHYMNTGKPAFKWLGLLKDTLLVSKKRIFGPDLTSMSIKRNKTVSSMSLNSNSRGQEQDIFDVARTHSPFGFNPSPIKLPKADDGVIKTETSSHAVMNLASAHLPSYGNQ</sequence>
<comment type="caution">
    <text evidence="8">The sequence shown here is derived from an EMBL/GenBank/DDBJ whole genome shotgun (WGS) entry which is preliminary data.</text>
</comment>